<organism evidence="1 2">
    <name type="scientific">Puniceicoccus vermicola</name>
    <dbReference type="NCBI Taxonomy" id="388746"/>
    <lineage>
        <taxon>Bacteria</taxon>
        <taxon>Pseudomonadati</taxon>
        <taxon>Verrucomicrobiota</taxon>
        <taxon>Opitutia</taxon>
        <taxon>Puniceicoccales</taxon>
        <taxon>Puniceicoccaceae</taxon>
        <taxon>Puniceicoccus</taxon>
    </lineage>
</organism>
<gene>
    <name evidence="1" type="ORF">H5P30_14295</name>
</gene>
<accession>A0A7X1AZP9</accession>
<protein>
    <submittedName>
        <fullName evidence="1">Uncharacterized protein</fullName>
    </submittedName>
</protein>
<name>A0A7X1AZP9_9BACT</name>
<sequence length="208" mass="22595">MSIVGSYTGLYYQTGSDTSSVRSIRVGRGLSRPLAIPPNGELVLFRKIPPPPDAPEGTPPIRVPVLSAELEGDSPGYIVVARPLEPKEADTRFSSVVVPLPDDFGAGTCLIANLSSFPNVAASFHDDIYKIAAGTTQLVSIRSGHNMVRTAVRVSDDWKLAGSDTWRLNETLRGYFLILPYMEDPDYPPPLDPPPVLTRIHFQKAPSP</sequence>
<proteinExistence type="predicted"/>
<keyword evidence="2" id="KW-1185">Reference proteome</keyword>
<evidence type="ECO:0000313" key="1">
    <source>
        <dbReference type="EMBL" id="MBC2602950.1"/>
    </source>
</evidence>
<reference evidence="1 2" key="1">
    <citation type="submission" date="2020-07" db="EMBL/GenBank/DDBJ databases">
        <authorList>
            <person name="Feng X."/>
        </authorList>
    </citation>
    <scope>NUCLEOTIDE SEQUENCE [LARGE SCALE GENOMIC DNA]</scope>
    <source>
        <strain evidence="1 2">JCM14086</strain>
    </source>
</reference>
<dbReference type="EMBL" id="JACHVA010000107">
    <property type="protein sequence ID" value="MBC2602950.1"/>
    <property type="molecule type" value="Genomic_DNA"/>
</dbReference>
<evidence type="ECO:0000313" key="2">
    <source>
        <dbReference type="Proteomes" id="UP000525652"/>
    </source>
</evidence>
<comment type="caution">
    <text evidence="1">The sequence shown here is derived from an EMBL/GenBank/DDBJ whole genome shotgun (WGS) entry which is preliminary data.</text>
</comment>
<dbReference type="Proteomes" id="UP000525652">
    <property type="component" value="Unassembled WGS sequence"/>
</dbReference>
<dbReference type="RefSeq" id="WP_354586602.1">
    <property type="nucleotide sequence ID" value="NZ_JBEPNX010000001.1"/>
</dbReference>
<dbReference type="AlphaFoldDB" id="A0A7X1AZP9"/>